<dbReference type="AlphaFoldDB" id="A0A6C0L966"/>
<name>A0A6C0L966_9ZZZZ</name>
<sequence length="126" mass="14691">MGYTVSWRQHRFTDFTYATILRILPTLINKDTPFCIHSWGFCLGTEDDPAPIERVATMMTFIKTNRLPYTKDVMKALILMVEYGAADELTHDDNDMTWYIEALDEIHAIHPLASYEQQKAYFLHKA</sequence>
<protein>
    <submittedName>
        <fullName evidence="1">Uncharacterized protein</fullName>
    </submittedName>
</protein>
<proteinExistence type="predicted"/>
<organism evidence="1">
    <name type="scientific">viral metagenome</name>
    <dbReference type="NCBI Taxonomy" id="1070528"/>
    <lineage>
        <taxon>unclassified sequences</taxon>
        <taxon>metagenomes</taxon>
        <taxon>organismal metagenomes</taxon>
    </lineage>
</organism>
<dbReference type="EMBL" id="MN740437">
    <property type="protein sequence ID" value="QHU26251.1"/>
    <property type="molecule type" value="Genomic_DNA"/>
</dbReference>
<accession>A0A6C0L966</accession>
<evidence type="ECO:0000313" key="1">
    <source>
        <dbReference type="EMBL" id="QHU26251.1"/>
    </source>
</evidence>
<reference evidence="1" key="1">
    <citation type="journal article" date="2020" name="Nature">
        <title>Giant virus diversity and host interactions through global metagenomics.</title>
        <authorList>
            <person name="Schulz F."/>
            <person name="Roux S."/>
            <person name="Paez-Espino D."/>
            <person name="Jungbluth S."/>
            <person name="Walsh D.A."/>
            <person name="Denef V.J."/>
            <person name="McMahon K.D."/>
            <person name="Konstantinidis K.T."/>
            <person name="Eloe-Fadrosh E.A."/>
            <person name="Kyrpides N.C."/>
            <person name="Woyke T."/>
        </authorList>
    </citation>
    <scope>NUCLEOTIDE SEQUENCE</scope>
    <source>
        <strain evidence="1">GVMAG-M-3300027759-16</strain>
    </source>
</reference>